<keyword evidence="2" id="KW-1185">Reference proteome</keyword>
<evidence type="ECO:0000313" key="1">
    <source>
        <dbReference type="EMBL" id="RBQ22532.1"/>
    </source>
</evidence>
<dbReference type="AlphaFoldDB" id="A0A366MAK1"/>
<dbReference type="EMBL" id="NIZT01000059">
    <property type="protein sequence ID" value="RBQ22532.1"/>
    <property type="molecule type" value="Genomic_DNA"/>
</dbReference>
<dbReference type="Proteomes" id="UP000253099">
    <property type="component" value="Unassembled WGS sequence"/>
</dbReference>
<proteinExistence type="predicted"/>
<dbReference type="InterPro" id="IPR011050">
    <property type="entry name" value="Pectin_lyase_fold/virulence"/>
</dbReference>
<gene>
    <name evidence="1" type="ORF">ALNOE001_17260</name>
</gene>
<name>A0A366MAK1_9EURY</name>
<accession>A0A366MAK1</accession>
<comment type="caution">
    <text evidence="1">The sequence shown here is derived from an EMBL/GenBank/DDBJ whole genome shotgun (WGS) entry which is preliminary data.</text>
</comment>
<sequence length="96" mass="10198">MDQGTYKGNNNKKLIIDKNLTIIGNGPKDSIIIDGENIATGTGSANRTSRGVIYSSGDNMIIISFNFIANQANEGGAIYISKGNVTINDNKFTNNG</sequence>
<dbReference type="SUPFAM" id="SSF51126">
    <property type="entry name" value="Pectin lyase-like"/>
    <property type="match status" value="1"/>
</dbReference>
<protein>
    <submittedName>
        <fullName evidence="1">Uncharacterized protein</fullName>
    </submittedName>
</protein>
<reference evidence="1 2" key="1">
    <citation type="submission" date="2018-06" db="EMBL/GenBank/DDBJ databases">
        <title>Genomic insight into two independent archaeal endosymbiosis events.</title>
        <authorList>
            <person name="Lind A.E."/>
            <person name="Lewis W.H."/>
            <person name="Spang A."/>
            <person name="Guy L."/>
            <person name="Embley M.T."/>
            <person name="Ettema T.J.G."/>
        </authorList>
    </citation>
    <scope>NUCLEOTIDE SEQUENCE [LARGE SCALE GENOMIC DNA]</scope>
    <source>
        <strain evidence="1">NOE</strain>
    </source>
</reference>
<evidence type="ECO:0000313" key="2">
    <source>
        <dbReference type="Proteomes" id="UP000253099"/>
    </source>
</evidence>
<organism evidence="1 2">
    <name type="scientific">Candidatus Methanobinarius endosymbioticus</name>
    <dbReference type="NCBI Taxonomy" id="2006182"/>
    <lineage>
        <taxon>Archaea</taxon>
        <taxon>Methanobacteriati</taxon>
        <taxon>Methanobacteriota</taxon>
        <taxon>Methanomada group</taxon>
        <taxon>Methanobacteria</taxon>
        <taxon>Methanobacteriales</taxon>
        <taxon>Methanobacteriaceae</taxon>
        <taxon>Candidatus Methanobinarius</taxon>
    </lineage>
</organism>